<proteinExistence type="predicted"/>
<evidence type="ECO:0000256" key="1">
    <source>
        <dbReference type="SAM" id="Coils"/>
    </source>
</evidence>
<organism evidence="2 3">
    <name type="scientific">Streblomastix strix</name>
    <dbReference type="NCBI Taxonomy" id="222440"/>
    <lineage>
        <taxon>Eukaryota</taxon>
        <taxon>Metamonada</taxon>
        <taxon>Preaxostyla</taxon>
        <taxon>Oxymonadida</taxon>
        <taxon>Streblomastigidae</taxon>
        <taxon>Streblomastix</taxon>
    </lineage>
</organism>
<sequence length="200" mass="22879">MALSAALVDEITTARALSITYDRDHRKLISDQFKFAELAKNSSTSDEELVAAGAALKQSIMKMNNIFQRSQLQRNALQNDAQKLADDTSAKNAEREKRTEALQLLQMELEQARIDEQKRIELIPVLQEIGQYQPRSQLDHEYQEISLALTERDKMIEDNQQYIQSLKEKSTQFFNVLDQIEVPGEGIIAPSELIRRGPKF</sequence>
<feature type="coiled-coil region" evidence="1">
    <location>
        <begin position="67"/>
        <end position="115"/>
    </location>
</feature>
<dbReference type="AlphaFoldDB" id="A0A5J4X1G8"/>
<dbReference type="Proteomes" id="UP000324800">
    <property type="component" value="Unassembled WGS sequence"/>
</dbReference>
<dbReference type="EMBL" id="SNRW01000532">
    <property type="protein sequence ID" value="KAA6400616.1"/>
    <property type="molecule type" value="Genomic_DNA"/>
</dbReference>
<reference evidence="2 3" key="1">
    <citation type="submission" date="2019-03" db="EMBL/GenBank/DDBJ databases">
        <title>Single cell metagenomics reveals metabolic interactions within the superorganism composed of flagellate Streblomastix strix and complex community of Bacteroidetes bacteria on its surface.</title>
        <authorList>
            <person name="Treitli S.C."/>
            <person name="Kolisko M."/>
            <person name="Husnik F."/>
            <person name="Keeling P."/>
            <person name="Hampl V."/>
        </authorList>
    </citation>
    <scope>NUCLEOTIDE SEQUENCE [LARGE SCALE GENOMIC DNA]</scope>
    <source>
        <strain evidence="2">ST1C</strain>
    </source>
</reference>
<comment type="caution">
    <text evidence="2">The sequence shown here is derived from an EMBL/GenBank/DDBJ whole genome shotgun (WGS) entry which is preliminary data.</text>
</comment>
<name>A0A5J4X1G8_9EUKA</name>
<evidence type="ECO:0000313" key="3">
    <source>
        <dbReference type="Proteomes" id="UP000324800"/>
    </source>
</evidence>
<gene>
    <name evidence="2" type="ORF">EZS28_003857</name>
</gene>
<accession>A0A5J4X1G8</accession>
<protein>
    <submittedName>
        <fullName evidence="2">Uncharacterized protein</fullName>
    </submittedName>
</protein>
<evidence type="ECO:0000313" key="2">
    <source>
        <dbReference type="EMBL" id="KAA6400616.1"/>
    </source>
</evidence>
<keyword evidence="1" id="KW-0175">Coiled coil</keyword>